<gene>
    <name evidence="1" type="ORF">HII17_14590</name>
</gene>
<dbReference type="GO" id="GO:0004519">
    <property type="term" value="F:endonuclease activity"/>
    <property type="evidence" value="ECO:0007669"/>
    <property type="project" value="UniProtKB-KW"/>
</dbReference>
<keyword evidence="1" id="KW-0378">Hydrolase</keyword>
<dbReference type="GO" id="GO:0006281">
    <property type="term" value="P:DNA repair"/>
    <property type="evidence" value="ECO:0007669"/>
    <property type="project" value="InterPro"/>
</dbReference>
<organism evidence="1 2">
    <name type="scientific">Thalassotalea algicola</name>
    <dbReference type="NCBI Taxonomy" id="2716224"/>
    <lineage>
        <taxon>Bacteria</taxon>
        <taxon>Pseudomonadati</taxon>
        <taxon>Pseudomonadota</taxon>
        <taxon>Gammaproteobacteria</taxon>
        <taxon>Alteromonadales</taxon>
        <taxon>Colwelliaceae</taxon>
        <taxon>Thalassotalea</taxon>
    </lineage>
</organism>
<dbReference type="Gene3D" id="1.10.1670.10">
    <property type="entry name" value="Helix-hairpin-Helix base-excision DNA repair enzymes (C-terminal)"/>
    <property type="match status" value="1"/>
</dbReference>
<evidence type="ECO:0000313" key="2">
    <source>
        <dbReference type="Proteomes" id="UP000568664"/>
    </source>
</evidence>
<dbReference type="AlphaFoldDB" id="A0A7Y0Q816"/>
<name>A0A7Y0Q816_9GAMM</name>
<reference evidence="1 2" key="1">
    <citation type="submission" date="2020-04" db="EMBL/GenBank/DDBJ databases">
        <title>Thalassotalea sp. M1531, isolated from the surface of marine red alga.</title>
        <authorList>
            <person name="Pang L."/>
            <person name="Lu D.-C."/>
        </authorList>
    </citation>
    <scope>NUCLEOTIDE SEQUENCE [LARGE SCALE GENOMIC DNA]</scope>
    <source>
        <strain evidence="1 2">M1531</strain>
    </source>
</reference>
<protein>
    <submittedName>
        <fullName evidence="1">Endonuclease III</fullName>
    </submittedName>
</protein>
<dbReference type="Proteomes" id="UP000568664">
    <property type="component" value="Unassembled WGS sequence"/>
</dbReference>
<comment type="caution">
    <text evidence="1">The sequence shown here is derived from an EMBL/GenBank/DDBJ whole genome shotgun (WGS) entry which is preliminary data.</text>
</comment>
<keyword evidence="1" id="KW-0540">Nuclease</keyword>
<keyword evidence="2" id="KW-1185">Reference proteome</keyword>
<dbReference type="InterPro" id="IPR023170">
    <property type="entry name" value="HhH_base_excis_C"/>
</dbReference>
<dbReference type="SUPFAM" id="SSF48150">
    <property type="entry name" value="DNA-glycosylase"/>
    <property type="match status" value="1"/>
</dbReference>
<sequence>MENKLLKVVPKEFKVDVHHRLILHERYTCTARKLKCGSCFTEEMC</sequence>
<evidence type="ECO:0000313" key="1">
    <source>
        <dbReference type="EMBL" id="NMP32781.1"/>
    </source>
</evidence>
<keyword evidence="1" id="KW-0255">Endonuclease</keyword>
<accession>A0A7Y0Q816</accession>
<dbReference type="EMBL" id="JABBXH010000004">
    <property type="protein sequence ID" value="NMP32781.1"/>
    <property type="molecule type" value="Genomic_DNA"/>
</dbReference>
<proteinExistence type="predicted"/>
<dbReference type="InterPro" id="IPR011257">
    <property type="entry name" value="DNA_glycosylase"/>
</dbReference>